<dbReference type="GO" id="GO:0031536">
    <property type="term" value="P:positive regulation of exit from mitosis"/>
    <property type="evidence" value="ECO:0007669"/>
    <property type="project" value="TreeGrafter"/>
</dbReference>
<feature type="compositionally biased region" description="Basic and acidic residues" evidence="9">
    <location>
        <begin position="44"/>
        <end position="60"/>
    </location>
</feature>
<evidence type="ECO:0000256" key="5">
    <source>
        <dbReference type="ARBA" id="ARBA00022776"/>
    </source>
</evidence>
<keyword evidence="6" id="KW-0539">Nucleus</keyword>
<reference evidence="12" key="1">
    <citation type="submission" date="2020-10" db="EMBL/GenBank/DDBJ databases">
        <title>Chromosome-scale genome assembly of the Allis shad, Alosa alosa.</title>
        <authorList>
            <person name="Margot Z."/>
            <person name="Christophe K."/>
            <person name="Cabau C."/>
            <person name="Louis A."/>
            <person name="Berthelot C."/>
            <person name="Parey E."/>
            <person name="Roest Crollius H."/>
            <person name="Montfort J."/>
            <person name="Robinson-Rechavi M."/>
            <person name="Bucao C."/>
            <person name="Bouchez O."/>
            <person name="Gislard M."/>
            <person name="Lluch J."/>
            <person name="Milhes M."/>
            <person name="Lampietro C."/>
            <person name="Lopez Roques C."/>
            <person name="Donnadieu C."/>
            <person name="Braasch I."/>
            <person name="Desvignes T."/>
            <person name="Postlethwait J."/>
            <person name="Bobe J."/>
            <person name="Guiguen Y."/>
        </authorList>
    </citation>
    <scope>NUCLEOTIDE SEQUENCE</scope>
    <source>
        <strain evidence="12">M-15738</strain>
        <tissue evidence="12">Blood</tissue>
    </source>
</reference>
<evidence type="ECO:0000256" key="8">
    <source>
        <dbReference type="ARBA" id="ARBA00093465"/>
    </source>
</evidence>
<dbReference type="GO" id="GO:0006302">
    <property type="term" value="P:double-strand break repair"/>
    <property type="evidence" value="ECO:0007669"/>
    <property type="project" value="TreeGrafter"/>
</dbReference>
<dbReference type="InterPro" id="IPR018605">
    <property type="entry name" value="Sororin"/>
</dbReference>
<dbReference type="GO" id="GO:0051301">
    <property type="term" value="P:cell division"/>
    <property type="evidence" value="ECO:0007669"/>
    <property type="project" value="UniProtKB-KW"/>
</dbReference>
<dbReference type="EMBL" id="JADWDJ010000020">
    <property type="protein sequence ID" value="KAG5264504.1"/>
    <property type="molecule type" value="Genomic_DNA"/>
</dbReference>
<evidence type="ECO:0000256" key="1">
    <source>
        <dbReference type="ARBA" id="ARBA00004123"/>
    </source>
</evidence>
<feature type="domain" description="Sororin-like middle region" evidence="10">
    <location>
        <begin position="47"/>
        <end position="197"/>
    </location>
</feature>
<dbReference type="Pfam" id="PF25220">
    <property type="entry name" value="Sororin_C"/>
    <property type="match status" value="1"/>
</dbReference>
<evidence type="ECO:0000256" key="9">
    <source>
        <dbReference type="SAM" id="MobiDB-lite"/>
    </source>
</evidence>
<protein>
    <recommendedName>
        <fullName evidence="14">Cell division cycle associated 5</fullName>
    </recommendedName>
</protein>
<evidence type="ECO:0000256" key="6">
    <source>
        <dbReference type="ARBA" id="ARBA00023242"/>
    </source>
</evidence>
<evidence type="ECO:0000259" key="10">
    <source>
        <dbReference type="Pfam" id="PF09666"/>
    </source>
</evidence>
<comment type="similarity">
    <text evidence="8">Belongs to the sororin family.</text>
</comment>
<dbReference type="Pfam" id="PF09666">
    <property type="entry name" value="Sororin_middle"/>
    <property type="match status" value="1"/>
</dbReference>
<keyword evidence="5" id="KW-0498">Mitosis</keyword>
<name>A0AAV6FPS8_9TELE</name>
<accession>A0AAV6FPS8</accession>
<feature type="region of interest" description="Disordered" evidence="9">
    <location>
        <begin position="179"/>
        <end position="211"/>
    </location>
</feature>
<keyword evidence="4" id="KW-0132">Cell division</keyword>
<evidence type="ECO:0000259" key="11">
    <source>
        <dbReference type="Pfam" id="PF25220"/>
    </source>
</evidence>
<dbReference type="GO" id="GO:0007080">
    <property type="term" value="P:mitotic metaphase chromosome alignment"/>
    <property type="evidence" value="ECO:0007669"/>
    <property type="project" value="TreeGrafter"/>
</dbReference>
<dbReference type="PANTHER" id="PTHR31092:SF2">
    <property type="entry name" value="SORORIN"/>
    <property type="match status" value="1"/>
</dbReference>
<dbReference type="InterPro" id="IPR057337">
    <property type="entry name" value="Sororin_C"/>
</dbReference>
<dbReference type="PANTHER" id="PTHR31092">
    <property type="entry name" value="SORORIN"/>
    <property type="match status" value="1"/>
</dbReference>
<evidence type="ECO:0000256" key="2">
    <source>
        <dbReference type="ARBA" id="ARBA00004286"/>
    </source>
</evidence>
<keyword evidence="13" id="KW-1185">Reference proteome</keyword>
<gene>
    <name evidence="12" type="ORF">AALO_G00254980</name>
</gene>
<evidence type="ECO:0000256" key="3">
    <source>
        <dbReference type="ARBA" id="ARBA00022454"/>
    </source>
</evidence>
<dbReference type="InterPro" id="IPR057261">
    <property type="entry name" value="Sororin-like_M"/>
</dbReference>
<evidence type="ECO:0008006" key="14">
    <source>
        <dbReference type="Google" id="ProtNLM"/>
    </source>
</evidence>
<dbReference type="GO" id="GO:0005694">
    <property type="term" value="C:chromosome"/>
    <property type="evidence" value="ECO:0007669"/>
    <property type="project" value="UniProtKB-SubCell"/>
</dbReference>
<feature type="domain" description="Sororin C-terminal region" evidence="11">
    <location>
        <begin position="214"/>
        <end position="237"/>
    </location>
</feature>
<organism evidence="12 13">
    <name type="scientific">Alosa alosa</name>
    <name type="common">allis shad</name>
    <dbReference type="NCBI Taxonomy" id="278164"/>
    <lineage>
        <taxon>Eukaryota</taxon>
        <taxon>Metazoa</taxon>
        <taxon>Chordata</taxon>
        <taxon>Craniata</taxon>
        <taxon>Vertebrata</taxon>
        <taxon>Euteleostomi</taxon>
        <taxon>Actinopterygii</taxon>
        <taxon>Neopterygii</taxon>
        <taxon>Teleostei</taxon>
        <taxon>Clupei</taxon>
        <taxon>Clupeiformes</taxon>
        <taxon>Clupeoidei</taxon>
        <taxon>Clupeidae</taxon>
        <taxon>Alosa</taxon>
    </lineage>
</organism>
<keyword evidence="7" id="KW-0131">Cell cycle</keyword>
<dbReference type="GO" id="GO:0005634">
    <property type="term" value="C:nucleus"/>
    <property type="evidence" value="ECO:0007669"/>
    <property type="project" value="UniProtKB-SubCell"/>
</dbReference>
<feature type="region of interest" description="Disordered" evidence="9">
    <location>
        <begin position="1"/>
        <end position="136"/>
    </location>
</feature>
<sequence length="237" mass="26098">MESKNGSPPRRRSARLSTPEEKPPVRKTFTVKKIVPRKTQTSEVNKENVERLSNVPEKRPKVSTPTPAEVPSPRPTILSPILPIRSVSPPPSATETARDEVWSQKVRRSYSRLSGDASFSSPRQQGLGSPVPSRRETLFGFEEMATPKVMRSMSLSASASAPQASSSLCGVTLNLSEVEDSLNRSQDPDMNIPGVAMPKKQSRKKRVQPMKSSELDVLAAQMNAEFAEAEDFELLVE</sequence>
<evidence type="ECO:0000256" key="4">
    <source>
        <dbReference type="ARBA" id="ARBA00022618"/>
    </source>
</evidence>
<dbReference type="AlphaFoldDB" id="A0AAV6FPS8"/>
<feature type="compositionally biased region" description="Polar residues" evidence="9">
    <location>
        <begin position="117"/>
        <end position="127"/>
    </location>
</feature>
<evidence type="ECO:0000313" key="13">
    <source>
        <dbReference type="Proteomes" id="UP000823561"/>
    </source>
</evidence>
<proteinExistence type="inferred from homology"/>
<dbReference type="Proteomes" id="UP000823561">
    <property type="component" value="Chromosome 20"/>
</dbReference>
<evidence type="ECO:0000313" key="12">
    <source>
        <dbReference type="EMBL" id="KAG5264504.1"/>
    </source>
</evidence>
<comment type="subcellular location">
    <subcellularLocation>
        <location evidence="2">Chromosome</location>
    </subcellularLocation>
    <subcellularLocation>
        <location evidence="1">Nucleus</location>
    </subcellularLocation>
</comment>
<dbReference type="GO" id="GO:0007064">
    <property type="term" value="P:mitotic sister chromatid cohesion"/>
    <property type="evidence" value="ECO:0007669"/>
    <property type="project" value="TreeGrafter"/>
</dbReference>
<keyword evidence="3" id="KW-0158">Chromosome</keyword>
<evidence type="ECO:0000256" key="7">
    <source>
        <dbReference type="ARBA" id="ARBA00023306"/>
    </source>
</evidence>
<comment type="caution">
    <text evidence="12">The sequence shown here is derived from an EMBL/GenBank/DDBJ whole genome shotgun (WGS) entry which is preliminary data.</text>
</comment>